<dbReference type="EMBL" id="JBHUMD010000003">
    <property type="protein sequence ID" value="MFD2600828.1"/>
    <property type="molecule type" value="Genomic_DNA"/>
</dbReference>
<evidence type="ECO:0000313" key="8">
    <source>
        <dbReference type="Proteomes" id="UP001597480"/>
    </source>
</evidence>
<evidence type="ECO:0000313" key="7">
    <source>
        <dbReference type="EMBL" id="MFD2600828.1"/>
    </source>
</evidence>
<dbReference type="SMART" id="SM00028">
    <property type="entry name" value="TPR"/>
    <property type="match status" value="2"/>
</dbReference>
<dbReference type="PROSITE" id="PS50005">
    <property type="entry name" value="TPR"/>
    <property type="match status" value="1"/>
</dbReference>
<name>A0ABW5NQ63_9FLAO</name>
<feature type="domain" description="SH3b" evidence="6">
    <location>
        <begin position="197"/>
        <end position="245"/>
    </location>
</feature>
<keyword evidence="4" id="KW-0472">Membrane</keyword>
<keyword evidence="5" id="KW-0732">Signal</keyword>
<protein>
    <submittedName>
        <fullName evidence="7">Tetratricopeptide repeat protein</fullName>
    </submittedName>
</protein>
<dbReference type="Gene3D" id="2.30.30.40">
    <property type="entry name" value="SH3 Domains"/>
    <property type="match status" value="1"/>
</dbReference>
<sequence length="249" mass="27882">MKKLIYILITILLTQATVAQGAFEKANALYRKGNYAGAAQEYESILKGKKESAEVYFNLGNAYYKMGKIAPSVYNFEKALQLDPNNKDAQINLGYAKKMTIDNIKEVPKVGFSKMLYNLTGAYHYNTWAWIAVGFAFAFLAMFIGYYFAGSTLIKRVFFFAMFVMLLVIVISVLSAVFVKSVENNQHPAIVFAEVIAVKSEPSQNSEDAFVLHEGTKVNVLETVDNWKKIELADDSVGWIESSAIKEVK</sequence>
<gene>
    <name evidence="7" type="ORF">ACFSR3_02055</name>
</gene>
<dbReference type="Proteomes" id="UP001597480">
    <property type="component" value="Unassembled WGS sequence"/>
</dbReference>
<dbReference type="SUPFAM" id="SSF48452">
    <property type="entry name" value="TPR-like"/>
    <property type="match status" value="1"/>
</dbReference>
<dbReference type="InterPro" id="IPR003646">
    <property type="entry name" value="SH3-like_bac-type"/>
</dbReference>
<evidence type="ECO:0000256" key="1">
    <source>
        <dbReference type="ARBA" id="ARBA00022737"/>
    </source>
</evidence>
<evidence type="ECO:0000256" key="3">
    <source>
        <dbReference type="PROSITE-ProRule" id="PRU00339"/>
    </source>
</evidence>
<comment type="caution">
    <text evidence="7">The sequence shown here is derived from an EMBL/GenBank/DDBJ whole genome shotgun (WGS) entry which is preliminary data.</text>
</comment>
<dbReference type="PANTHER" id="PTHR44858:SF1">
    <property type="entry name" value="UDP-N-ACETYLGLUCOSAMINE--PEPTIDE N-ACETYLGLUCOSAMINYLTRANSFERASE SPINDLY-RELATED"/>
    <property type="match status" value="1"/>
</dbReference>
<feature type="chain" id="PRO_5047345014" evidence="5">
    <location>
        <begin position="22"/>
        <end position="249"/>
    </location>
</feature>
<evidence type="ECO:0000259" key="6">
    <source>
        <dbReference type="Pfam" id="PF08239"/>
    </source>
</evidence>
<organism evidence="7 8">
    <name type="scientific">Flavobacterium suzhouense</name>
    <dbReference type="NCBI Taxonomy" id="1529638"/>
    <lineage>
        <taxon>Bacteria</taxon>
        <taxon>Pseudomonadati</taxon>
        <taxon>Bacteroidota</taxon>
        <taxon>Flavobacteriia</taxon>
        <taxon>Flavobacteriales</taxon>
        <taxon>Flavobacteriaceae</taxon>
        <taxon>Flavobacterium</taxon>
    </lineage>
</organism>
<dbReference type="RefSeq" id="WP_379819496.1">
    <property type="nucleotide sequence ID" value="NZ_JBHUMD010000003.1"/>
</dbReference>
<evidence type="ECO:0000256" key="2">
    <source>
        <dbReference type="ARBA" id="ARBA00022803"/>
    </source>
</evidence>
<keyword evidence="8" id="KW-1185">Reference proteome</keyword>
<feature type="signal peptide" evidence="5">
    <location>
        <begin position="1"/>
        <end position="21"/>
    </location>
</feature>
<reference evidence="8" key="1">
    <citation type="journal article" date="2019" name="Int. J. Syst. Evol. Microbiol.">
        <title>The Global Catalogue of Microorganisms (GCM) 10K type strain sequencing project: providing services to taxonomists for standard genome sequencing and annotation.</title>
        <authorList>
            <consortium name="The Broad Institute Genomics Platform"/>
            <consortium name="The Broad Institute Genome Sequencing Center for Infectious Disease"/>
            <person name="Wu L."/>
            <person name="Ma J."/>
        </authorList>
    </citation>
    <scope>NUCLEOTIDE SEQUENCE [LARGE SCALE GENOMIC DNA]</scope>
    <source>
        <strain evidence="8">KCTC 42107</strain>
    </source>
</reference>
<dbReference type="Pfam" id="PF08239">
    <property type="entry name" value="SH3_3"/>
    <property type="match status" value="1"/>
</dbReference>
<feature type="transmembrane region" description="Helical" evidence="4">
    <location>
        <begin position="128"/>
        <end position="150"/>
    </location>
</feature>
<feature type="transmembrane region" description="Helical" evidence="4">
    <location>
        <begin position="157"/>
        <end position="179"/>
    </location>
</feature>
<dbReference type="InterPro" id="IPR050498">
    <property type="entry name" value="Ycf3"/>
</dbReference>
<keyword evidence="1" id="KW-0677">Repeat</keyword>
<accession>A0ABW5NQ63</accession>
<dbReference type="PANTHER" id="PTHR44858">
    <property type="entry name" value="TETRATRICOPEPTIDE REPEAT PROTEIN 6"/>
    <property type="match status" value="1"/>
</dbReference>
<feature type="repeat" description="TPR" evidence="3">
    <location>
        <begin position="53"/>
        <end position="86"/>
    </location>
</feature>
<proteinExistence type="predicted"/>
<dbReference type="InterPro" id="IPR019734">
    <property type="entry name" value="TPR_rpt"/>
</dbReference>
<keyword evidence="2 3" id="KW-0802">TPR repeat</keyword>
<keyword evidence="4" id="KW-0812">Transmembrane</keyword>
<dbReference type="InterPro" id="IPR011990">
    <property type="entry name" value="TPR-like_helical_dom_sf"/>
</dbReference>
<keyword evidence="4" id="KW-1133">Transmembrane helix</keyword>
<evidence type="ECO:0000256" key="4">
    <source>
        <dbReference type="SAM" id="Phobius"/>
    </source>
</evidence>
<dbReference type="PROSITE" id="PS50293">
    <property type="entry name" value="TPR_REGION"/>
    <property type="match status" value="1"/>
</dbReference>
<dbReference type="Pfam" id="PF00515">
    <property type="entry name" value="TPR_1"/>
    <property type="match status" value="1"/>
</dbReference>
<evidence type="ECO:0000256" key="5">
    <source>
        <dbReference type="SAM" id="SignalP"/>
    </source>
</evidence>
<dbReference type="Gene3D" id="1.25.40.10">
    <property type="entry name" value="Tetratricopeptide repeat domain"/>
    <property type="match status" value="1"/>
</dbReference>